<dbReference type="PANTHER" id="PTHR11733">
    <property type="entry name" value="ZINC METALLOPROTEASE FAMILY M13 NEPRILYSIN-RELATED"/>
    <property type="match status" value="1"/>
</dbReference>
<sequence length="1185" mass="131359">MASTARTRKSRGESSTSPSGTSDSTSTTMFVVNQADFTTTTSEDSSSRQVVQGSSSEVEVNLQQGPTVSGFPSQPVPGPSGYNVFLPIGPSVPVIFTEQGIRIPGYNAPAAVPGAEDDGTTSSTTATEQQEAQDAPVAGIFQLLPAGSYLPTFVNMEQLEEEDEEGDENEELPLELDQEEEPLEEPVQPPIVGVVGASIREQEMFFQMPLQREASPAAWPQAVIMPPQMVPPMMSPPMLSPPMMSPPMMSPPMMPPPMYSHMQAAQMYASPQYGNAWGPWQVQRRTPVAATAEVYPCGHLPQVLQTRDVPPSPPPLSPPPHSPYPGAQGWQLPVVVEHKVGIGGDLLRLLTLRQQQQNLPPDERPGQAEKGVSEGPFAGPAWGSTDGEQDYADQGSSQVEQSSGAGEYLPAGAVLGAAGLAAEAEAAAKTARRSSIETTSNLTRSTKVASILPEVTVACFLLALLLVLVASAALLSWTTRRHARVVLIGQTTKKALHPSNATYIIPPFSVTPADRPLQTINPSLSGNFTTEHTGSPTGPRTYELCATDFCVKEGQMLRYLRDSATDPCKNFYEYVCGQWLSQQPSDVTYLDVDGALATDIEARMHRFLDGPEKSSIRPLFTFWTNCNRQGATAQDRAISHARALGLELPGSQASASPERLMVLAVTLAQEFGLFALLTVELDVDPEGKDQHVLAVDEPELAWGRMKPPLVTSDHTVYWAMLTRAAQPLAALLLTDSRAVQSATHNFARITMVMTNASVAHRHLSDRMGHYRMRGYRELSRLDPLLNGLFGSTHDLRPSSRVLVKAPRFVELVNMLLSTEREALHEYMVLLALLHLAPFLDIPEAPSMFLSSLTGEAVSWEASPPRWRVCLRLAERTLPNLMQMAYEQVFKGSNIFDEVMGDIMVEEVRNGLVEYIDSLNLLDAWSKIIAKIKVRNTKVYTFYPIVLADPKNLAAYVKKLERSVSWDGDIMEYYIRLRGFLAQMKERDETLNFFLPRWKHSIFDPECVYYPRRDVVYVPVGFFNLTVPTSPRERMFHVPRAGPRLIGCFFRAILENTNMYKPEGLWWTEATQAAFQESMACLEERRNEMVYQHRGINLQDASRGLNLQGLSDIEDNVAVRISAKVYDDQLFTNRYLNRDYRLPGVEHLTSKQLFFIYLARSHCEAPSVEKSLEDIRCSYKSKGRYR</sequence>
<reference evidence="12 13" key="1">
    <citation type="journal article" date="2023" name="Arcadia Sci">
        <title>De novo assembly of a long-read Amblyomma americanum tick genome.</title>
        <authorList>
            <person name="Chou S."/>
            <person name="Poskanzer K.E."/>
            <person name="Rollins M."/>
            <person name="Thuy-Boun P.S."/>
        </authorList>
    </citation>
    <scope>NUCLEOTIDE SEQUENCE [LARGE SCALE GENOMIC DNA]</scope>
    <source>
        <strain evidence="12">F_SG_1</strain>
        <tissue evidence="12">Salivary glands</tissue>
    </source>
</reference>
<evidence type="ECO:0000256" key="4">
    <source>
        <dbReference type="ARBA" id="ARBA00022723"/>
    </source>
</evidence>
<keyword evidence="9" id="KW-0812">Transmembrane</keyword>
<evidence type="ECO:0000256" key="8">
    <source>
        <dbReference type="SAM" id="MobiDB-lite"/>
    </source>
</evidence>
<evidence type="ECO:0000313" key="13">
    <source>
        <dbReference type="Proteomes" id="UP001321473"/>
    </source>
</evidence>
<evidence type="ECO:0000259" key="10">
    <source>
        <dbReference type="Pfam" id="PF01431"/>
    </source>
</evidence>
<evidence type="ECO:0000256" key="1">
    <source>
        <dbReference type="ARBA" id="ARBA00001947"/>
    </source>
</evidence>
<name>A0AAQ4DRB9_AMBAM</name>
<feature type="compositionally biased region" description="Low complexity" evidence="8">
    <location>
        <begin position="14"/>
        <end position="28"/>
    </location>
</feature>
<dbReference type="Pfam" id="PF05649">
    <property type="entry name" value="Peptidase_M13_N"/>
    <property type="match status" value="1"/>
</dbReference>
<dbReference type="InterPro" id="IPR018497">
    <property type="entry name" value="Peptidase_M13_C"/>
</dbReference>
<comment type="similarity">
    <text evidence="2">Belongs to the peptidase M13 family.</text>
</comment>
<dbReference type="SUPFAM" id="SSF55486">
    <property type="entry name" value="Metalloproteases ('zincins'), catalytic domain"/>
    <property type="match status" value="1"/>
</dbReference>
<feature type="compositionally biased region" description="Low complexity" evidence="8">
    <location>
        <begin position="120"/>
        <end position="132"/>
    </location>
</feature>
<keyword evidence="5" id="KW-0378">Hydrolase</keyword>
<evidence type="ECO:0000259" key="11">
    <source>
        <dbReference type="Pfam" id="PF05649"/>
    </source>
</evidence>
<organism evidence="12 13">
    <name type="scientific">Amblyomma americanum</name>
    <name type="common">Lone star tick</name>
    <dbReference type="NCBI Taxonomy" id="6943"/>
    <lineage>
        <taxon>Eukaryota</taxon>
        <taxon>Metazoa</taxon>
        <taxon>Ecdysozoa</taxon>
        <taxon>Arthropoda</taxon>
        <taxon>Chelicerata</taxon>
        <taxon>Arachnida</taxon>
        <taxon>Acari</taxon>
        <taxon>Parasitiformes</taxon>
        <taxon>Ixodida</taxon>
        <taxon>Ixodoidea</taxon>
        <taxon>Ixodidae</taxon>
        <taxon>Amblyomminae</taxon>
        <taxon>Amblyomma</taxon>
    </lineage>
</organism>
<evidence type="ECO:0000256" key="3">
    <source>
        <dbReference type="ARBA" id="ARBA00022670"/>
    </source>
</evidence>
<feature type="region of interest" description="Disordered" evidence="8">
    <location>
        <begin position="112"/>
        <end position="132"/>
    </location>
</feature>
<dbReference type="PROSITE" id="PS51885">
    <property type="entry name" value="NEPRILYSIN"/>
    <property type="match status" value="1"/>
</dbReference>
<keyword evidence="6" id="KW-0862">Zinc</keyword>
<dbReference type="GO" id="GO:0004222">
    <property type="term" value="F:metalloendopeptidase activity"/>
    <property type="evidence" value="ECO:0007669"/>
    <property type="project" value="InterPro"/>
</dbReference>
<evidence type="ECO:0000256" key="9">
    <source>
        <dbReference type="SAM" id="Phobius"/>
    </source>
</evidence>
<feature type="compositionally biased region" description="Low complexity" evidence="8">
    <location>
        <begin position="38"/>
        <end position="60"/>
    </location>
</feature>
<evidence type="ECO:0000256" key="6">
    <source>
        <dbReference type="ARBA" id="ARBA00022833"/>
    </source>
</evidence>
<dbReference type="InterPro" id="IPR000718">
    <property type="entry name" value="Peptidase_M13"/>
</dbReference>
<dbReference type="Proteomes" id="UP001321473">
    <property type="component" value="Unassembled WGS sequence"/>
</dbReference>
<feature type="domain" description="Peptidase M13 N-terminal" evidence="11">
    <location>
        <begin position="567"/>
        <end position="943"/>
    </location>
</feature>
<feature type="compositionally biased region" description="Pro residues" evidence="8">
    <location>
        <begin position="310"/>
        <end position="323"/>
    </location>
</feature>
<dbReference type="InterPro" id="IPR008753">
    <property type="entry name" value="Peptidase_M13_N"/>
</dbReference>
<dbReference type="PANTHER" id="PTHR11733:SF240">
    <property type="entry name" value="GH14155P-RELATED"/>
    <property type="match status" value="1"/>
</dbReference>
<keyword evidence="3" id="KW-0645">Protease</keyword>
<proteinExistence type="inferred from homology"/>
<dbReference type="AlphaFoldDB" id="A0AAQ4DRB9"/>
<keyword evidence="7" id="KW-0482">Metalloprotease</keyword>
<dbReference type="InterPro" id="IPR024079">
    <property type="entry name" value="MetalloPept_cat_dom_sf"/>
</dbReference>
<feature type="domain" description="Peptidase M13 C-terminal" evidence="10">
    <location>
        <begin position="1071"/>
        <end position="1185"/>
    </location>
</feature>
<dbReference type="Pfam" id="PF01431">
    <property type="entry name" value="Peptidase_M13"/>
    <property type="match status" value="1"/>
</dbReference>
<dbReference type="Gene3D" id="1.10.1380.10">
    <property type="entry name" value="Neutral endopeptidase , domain2"/>
    <property type="match status" value="1"/>
</dbReference>
<dbReference type="Gene3D" id="3.40.390.10">
    <property type="entry name" value="Collagenase (Catalytic Domain)"/>
    <property type="match status" value="1"/>
</dbReference>
<evidence type="ECO:0000256" key="5">
    <source>
        <dbReference type="ARBA" id="ARBA00022801"/>
    </source>
</evidence>
<feature type="region of interest" description="Disordered" evidence="8">
    <location>
        <begin position="358"/>
        <end position="403"/>
    </location>
</feature>
<dbReference type="GO" id="GO:0046872">
    <property type="term" value="F:metal ion binding"/>
    <property type="evidence" value="ECO:0007669"/>
    <property type="project" value="UniProtKB-KW"/>
</dbReference>
<accession>A0AAQ4DRB9</accession>
<comment type="caution">
    <text evidence="12">The sequence shown here is derived from an EMBL/GenBank/DDBJ whole genome shotgun (WGS) entry which is preliminary data.</text>
</comment>
<keyword evidence="4" id="KW-0479">Metal-binding</keyword>
<keyword evidence="9" id="KW-0472">Membrane</keyword>
<feature type="region of interest" description="Disordered" evidence="8">
    <location>
        <begin position="303"/>
        <end position="325"/>
    </location>
</feature>
<protein>
    <recommendedName>
        <fullName evidence="14">M13 family peptidase</fullName>
    </recommendedName>
</protein>
<keyword evidence="9" id="KW-1133">Transmembrane helix</keyword>
<feature type="transmembrane region" description="Helical" evidence="9">
    <location>
        <begin position="455"/>
        <end position="477"/>
    </location>
</feature>
<dbReference type="GO" id="GO:0005886">
    <property type="term" value="C:plasma membrane"/>
    <property type="evidence" value="ECO:0007669"/>
    <property type="project" value="TreeGrafter"/>
</dbReference>
<feature type="compositionally biased region" description="Polar residues" evidence="8">
    <location>
        <begin position="61"/>
        <end position="72"/>
    </location>
</feature>
<dbReference type="GO" id="GO:0016485">
    <property type="term" value="P:protein processing"/>
    <property type="evidence" value="ECO:0007669"/>
    <property type="project" value="TreeGrafter"/>
</dbReference>
<keyword evidence="13" id="KW-1185">Reference proteome</keyword>
<feature type="region of interest" description="Disordered" evidence="8">
    <location>
        <begin position="1"/>
        <end position="75"/>
    </location>
</feature>
<evidence type="ECO:0008006" key="14">
    <source>
        <dbReference type="Google" id="ProtNLM"/>
    </source>
</evidence>
<feature type="compositionally biased region" description="Polar residues" evidence="8">
    <location>
        <begin position="394"/>
        <end position="403"/>
    </location>
</feature>
<evidence type="ECO:0000256" key="7">
    <source>
        <dbReference type="ARBA" id="ARBA00023049"/>
    </source>
</evidence>
<dbReference type="EMBL" id="JARKHS020027808">
    <property type="protein sequence ID" value="KAK8765009.1"/>
    <property type="molecule type" value="Genomic_DNA"/>
</dbReference>
<evidence type="ECO:0000313" key="12">
    <source>
        <dbReference type="EMBL" id="KAK8765009.1"/>
    </source>
</evidence>
<evidence type="ECO:0000256" key="2">
    <source>
        <dbReference type="ARBA" id="ARBA00007357"/>
    </source>
</evidence>
<gene>
    <name evidence="12" type="ORF">V5799_032378</name>
</gene>
<comment type="cofactor">
    <cofactor evidence="1">
        <name>Zn(2+)</name>
        <dbReference type="ChEBI" id="CHEBI:29105"/>
    </cofactor>
</comment>
<dbReference type="InterPro" id="IPR042089">
    <property type="entry name" value="Peptidase_M13_dom_2"/>
</dbReference>